<proteinExistence type="predicted"/>
<comment type="caution">
    <text evidence="1">The sequence shown here is derived from an EMBL/GenBank/DDBJ whole genome shotgun (WGS) entry which is preliminary data.</text>
</comment>
<protein>
    <submittedName>
        <fullName evidence="1">Thioredoxin</fullName>
    </submittedName>
</protein>
<evidence type="ECO:0000313" key="2">
    <source>
        <dbReference type="Proteomes" id="UP000306319"/>
    </source>
</evidence>
<sequence length="462" mass="53033">MELPSSMNAEILYSSLFEDIFDYDRFNLSKNGNSFYGSIPIDTEETNVGFILQDNVQPYLMGMITLKQDTTVTIDCRMTNKSEFICRITPEFGFNAYSLQNSDNNYSLKANKILMSISNYHIGLSENEPIFAGNENTDSIPIKINRLKEVIKSYSYNNVLLPTKIKDWINNIQEYDFVAAWSFRPERLNPMFNANIPPAYRDYMSSIDLSPIDKNEVLLEKGYFIGPSQFFKTLLTRHPANLPSINEKDIENWKNDIARLIRKNIDKPSDLFLNMMALTSYKMQIDSLRPLSEKQLCNIKNGLTSELASIILNLNNELNAKLSKTTKSFNLLNEEFSIIDFIKANPTDGPVFVDLWNTWCGPCLQETKERATINLKEEYPELTFINICDQSSNVDDWKKRSLDVQGISIIINAESMGKLMEEFGIDAFPTHLIFDKEGKLLKTSVGYMSNQEFHDFISNCLK</sequence>
<dbReference type="EMBL" id="SRYB01000059">
    <property type="protein sequence ID" value="TGY75557.1"/>
    <property type="molecule type" value="Genomic_DNA"/>
</dbReference>
<gene>
    <name evidence="1" type="ORF">E5331_19860</name>
</gene>
<keyword evidence="2" id="KW-1185">Reference proteome</keyword>
<reference evidence="1" key="1">
    <citation type="submission" date="2019-04" db="EMBL/GenBank/DDBJ databases">
        <title>Microbes associate with the intestines of laboratory mice.</title>
        <authorList>
            <person name="Navarre W."/>
            <person name="Wong E."/>
            <person name="Huang K."/>
            <person name="Tropini C."/>
            <person name="Ng K."/>
            <person name="Yu B."/>
        </authorList>
    </citation>
    <scope>NUCLEOTIDE SEQUENCE</scope>
    <source>
        <strain evidence="1">NM04_E33</strain>
    </source>
</reference>
<organism evidence="1 2">
    <name type="scientific">Lepagella muris</name>
    <dbReference type="NCBI Taxonomy" id="3032870"/>
    <lineage>
        <taxon>Bacteria</taxon>
        <taxon>Pseudomonadati</taxon>
        <taxon>Bacteroidota</taxon>
        <taxon>Bacteroidia</taxon>
        <taxon>Bacteroidales</taxon>
        <taxon>Muribaculaceae</taxon>
        <taxon>Lepagella</taxon>
    </lineage>
</organism>
<name>A0AC61RCH9_9BACT</name>
<evidence type="ECO:0000313" key="1">
    <source>
        <dbReference type="EMBL" id="TGY75557.1"/>
    </source>
</evidence>
<accession>A0AC61RCH9</accession>
<dbReference type="Proteomes" id="UP000306319">
    <property type="component" value="Unassembled WGS sequence"/>
</dbReference>